<dbReference type="EMBL" id="VXRG01000071">
    <property type="protein sequence ID" value="MXY93478.1"/>
    <property type="molecule type" value="Genomic_DNA"/>
</dbReference>
<gene>
    <name evidence="1" type="ORF">F4Y42_08525</name>
</gene>
<evidence type="ECO:0000313" key="1">
    <source>
        <dbReference type="EMBL" id="MXY93478.1"/>
    </source>
</evidence>
<protein>
    <submittedName>
        <fullName evidence="1">Uncharacterized protein</fullName>
    </submittedName>
</protein>
<reference evidence="1" key="1">
    <citation type="submission" date="2019-09" db="EMBL/GenBank/DDBJ databases">
        <title>Characterisation of the sponge microbiome using genome-centric metagenomics.</title>
        <authorList>
            <person name="Engelberts J.P."/>
            <person name="Robbins S.J."/>
            <person name="De Goeij J.M."/>
            <person name="Aranda M."/>
            <person name="Bell S.C."/>
            <person name="Webster N.S."/>
        </authorList>
    </citation>
    <scope>NUCLEOTIDE SEQUENCE</scope>
    <source>
        <strain evidence="1">SB0664_bin_27</strain>
    </source>
</reference>
<name>A0A6B0YVR8_9CHLR</name>
<accession>A0A6B0YVR8</accession>
<comment type="caution">
    <text evidence="1">The sequence shown here is derived from an EMBL/GenBank/DDBJ whole genome shotgun (WGS) entry which is preliminary data.</text>
</comment>
<proteinExistence type="predicted"/>
<dbReference type="AlphaFoldDB" id="A0A6B0YVR8"/>
<sequence length="148" mass="16063">MGNDQIGGVLPPEKPLPQTLLVIHIQRARQIVTHQQQCLPDEHARRRGLLLLASGQPYAFGPTTISSPFSSCSKSVSITAAQAFGSQASVAEHVSEYSPEKQRLRPHQALTIEIGGRSPNCVIYPTPLHPCPLYPFATDDGSGRQDPM</sequence>
<organism evidence="1">
    <name type="scientific">Caldilineaceae bacterium SB0664_bin_27</name>
    <dbReference type="NCBI Taxonomy" id="2605260"/>
    <lineage>
        <taxon>Bacteria</taxon>
        <taxon>Bacillati</taxon>
        <taxon>Chloroflexota</taxon>
        <taxon>Caldilineae</taxon>
        <taxon>Caldilineales</taxon>
        <taxon>Caldilineaceae</taxon>
    </lineage>
</organism>